<dbReference type="EMBL" id="JBHRVV010000001">
    <property type="protein sequence ID" value="MFC3456639.1"/>
    <property type="molecule type" value="Genomic_DNA"/>
</dbReference>
<dbReference type="Proteomes" id="UP001595665">
    <property type="component" value="Unassembled WGS sequence"/>
</dbReference>
<evidence type="ECO:0000313" key="1">
    <source>
        <dbReference type="EMBL" id="MFC3456639.1"/>
    </source>
</evidence>
<sequence length="56" mass="5968">MLRKAGRIIEAWRKGEPAALDALLAEATAGGTTIADFTRRKLLGGATRTWPPTSTT</sequence>
<proteinExistence type="predicted"/>
<name>A0ABV7PBX8_9BURK</name>
<keyword evidence="2" id="KW-1185">Reference proteome</keyword>
<gene>
    <name evidence="1" type="ORF">ACFOPH_00015</name>
</gene>
<accession>A0ABV7PBX8</accession>
<protein>
    <submittedName>
        <fullName evidence="1">Uncharacterized protein</fullName>
    </submittedName>
</protein>
<organism evidence="1 2">
    <name type="scientific">Massilia haematophila</name>
    <dbReference type="NCBI Taxonomy" id="457923"/>
    <lineage>
        <taxon>Bacteria</taxon>
        <taxon>Pseudomonadati</taxon>
        <taxon>Pseudomonadota</taxon>
        <taxon>Betaproteobacteria</taxon>
        <taxon>Burkholderiales</taxon>
        <taxon>Oxalobacteraceae</taxon>
        <taxon>Telluria group</taxon>
        <taxon>Massilia</taxon>
    </lineage>
</organism>
<dbReference type="RefSeq" id="WP_379738002.1">
    <property type="nucleotide sequence ID" value="NZ_JBHRVV010000001.1"/>
</dbReference>
<evidence type="ECO:0000313" key="2">
    <source>
        <dbReference type="Proteomes" id="UP001595665"/>
    </source>
</evidence>
<reference evidence="2" key="1">
    <citation type="journal article" date="2019" name="Int. J. Syst. Evol. Microbiol.">
        <title>The Global Catalogue of Microorganisms (GCM) 10K type strain sequencing project: providing services to taxonomists for standard genome sequencing and annotation.</title>
        <authorList>
            <consortium name="The Broad Institute Genomics Platform"/>
            <consortium name="The Broad Institute Genome Sequencing Center for Infectious Disease"/>
            <person name="Wu L."/>
            <person name="Ma J."/>
        </authorList>
    </citation>
    <scope>NUCLEOTIDE SEQUENCE [LARGE SCALE GENOMIC DNA]</scope>
    <source>
        <strain evidence="2">CCM 7480</strain>
    </source>
</reference>
<comment type="caution">
    <text evidence="1">The sequence shown here is derived from an EMBL/GenBank/DDBJ whole genome shotgun (WGS) entry which is preliminary data.</text>
</comment>